<feature type="transmembrane region" description="Helical" evidence="2">
    <location>
        <begin position="551"/>
        <end position="576"/>
    </location>
</feature>
<organism evidence="3 4">
    <name type="scientific">Plakobranchus ocellatus</name>
    <dbReference type="NCBI Taxonomy" id="259542"/>
    <lineage>
        <taxon>Eukaryota</taxon>
        <taxon>Metazoa</taxon>
        <taxon>Spiralia</taxon>
        <taxon>Lophotrochozoa</taxon>
        <taxon>Mollusca</taxon>
        <taxon>Gastropoda</taxon>
        <taxon>Heterobranchia</taxon>
        <taxon>Euthyneura</taxon>
        <taxon>Panpulmonata</taxon>
        <taxon>Sacoglossa</taxon>
        <taxon>Placobranchoidea</taxon>
        <taxon>Plakobranchidae</taxon>
        <taxon>Plakobranchus</taxon>
    </lineage>
</organism>
<feature type="region of interest" description="Disordered" evidence="1">
    <location>
        <begin position="259"/>
        <end position="289"/>
    </location>
</feature>
<dbReference type="InterPro" id="IPR011701">
    <property type="entry name" value="MFS"/>
</dbReference>
<feature type="transmembrane region" description="Helical" evidence="2">
    <location>
        <begin position="677"/>
        <end position="695"/>
    </location>
</feature>
<feature type="transmembrane region" description="Helical" evidence="2">
    <location>
        <begin position="194"/>
        <end position="218"/>
    </location>
</feature>
<feature type="compositionally biased region" description="Polar residues" evidence="1">
    <location>
        <begin position="259"/>
        <end position="277"/>
    </location>
</feature>
<dbReference type="PANTHER" id="PTHR11360">
    <property type="entry name" value="MONOCARBOXYLATE TRANSPORTER"/>
    <property type="match status" value="1"/>
</dbReference>
<keyword evidence="2" id="KW-1133">Transmembrane helix</keyword>
<feature type="compositionally biased region" description="Polar residues" evidence="1">
    <location>
        <begin position="425"/>
        <end position="440"/>
    </location>
</feature>
<dbReference type="Proteomes" id="UP000735302">
    <property type="component" value="Unassembled WGS sequence"/>
</dbReference>
<feature type="region of interest" description="Disordered" evidence="1">
    <location>
        <begin position="425"/>
        <end position="452"/>
    </location>
</feature>
<feature type="transmembrane region" description="Helical" evidence="2">
    <location>
        <begin position="79"/>
        <end position="103"/>
    </location>
</feature>
<evidence type="ECO:0000313" key="3">
    <source>
        <dbReference type="EMBL" id="GFO33260.1"/>
    </source>
</evidence>
<feature type="transmembrane region" description="Helical" evidence="2">
    <location>
        <begin position="588"/>
        <end position="611"/>
    </location>
</feature>
<evidence type="ECO:0000256" key="1">
    <source>
        <dbReference type="SAM" id="MobiDB-lite"/>
    </source>
</evidence>
<keyword evidence="2" id="KW-0472">Membrane</keyword>
<feature type="transmembrane region" description="Helical" evidence="2">
    <location>
        <begin position="618"/>
        <end position="636"/>
    </location>
</feature>
<dbReference type="GO" id="GO:0008028">
    <property type="term" value="F:monocarboxylic acid transmembrane transporter activity"/>
    <property type="evidence" value="ECO:0007669"/>
    <property type="project" value="TreeGrafter"/>
</dbReference>
<evidence type="ECO:0000256" key="2">
    <source>
        <dbReference type="SAM" id="Phobius"/>
    </source>
</evidence>
<feature type="region of interest" description="Disordered" evidence="1">
    <location>
        <begin position="385"/>
        <end position="413"/>
    </location>
</feature>
<dbReference type="EMBL" id="BLXT01006766">
    <property type="protein sequence ID" value="GFO33260.1"/>
    <property type="molecule type" value="Genomic_DNA"/>
</dbReference>
<protein>
    <submittedName>
        <fullName evidence="3">Monocarboxylate transporter 12</fullName>
    </submittedName>
</protein>
<proteinExistence type="predicted"/>
<feature type="transmembrane region" description="Helical" evidence="2">
    <location>
        <begin position="39"/>
        <end position="59"/>
    </location>
</feature>
<sequence>MNRPRDSLPSRGRESSKDTDTQGSSEVSLPVKYHPIDRGWAWIIMIGVFIIHFLTTGYLRSFGLLFVEFQNRFQSSSTITATMSGVQMLSYSIGTFVTMNFLMKHISVKTSCLMGCVLELLSVASNAVVTDIKHLIFTHGVIFGIGQALIYCPCMVILSEYFDKKRPIATVFATGGVSAGGAIMPYLIRFLIDTYGLVGGVLLLAGVIFQQTVFVSFFTAPTDYMPAVIQDTDSSSSEPSSKTTAHKHILDKTSSNAAESCDHISNNSTSHSQGDNTDQSHRDDNYTHNNSVAAKNSLALKDNTLHISYSDSSCPSHDHPSLPSKPGSSPSLASNHEHNPENGTRQIADKTSQGDEQSKFTAITPYPELKVTDSETENHCLLARTKQKSNSHTNVTEVSNNGLNNSQSYHLNGSNNELVDVTRSKNSLNSTHSATPSKNSFPRGKTSGACKEKVSKSLMHSLSFPSDTIARAMSTSSVDVLGSAHPMSNTSSTQSVKRRNTRRFSSETRNRLPESDHVRRYKFSRPRTNGRSPRFRLPKCMVPEIVKLPAFWLVAVYFCGGGVASVLPIVFLPPMAESRGLEESQASLFLVVSAITEMLGRLVPGLILHFGYMRPSTVGIPSMLSCGVLLQLVVFFTEFKSLLSLSCLIGFFTGSFWAMQVLIVIEIIGMESLGTAFGFYSIVLGFSVGAGFPAADFHVPMLPTLPVFSVSPGAMADKVK</sequence>
<feature type="compositionally biased region" description="Polar residues" evidence="1">
    <location>
        <begin position="388"/>
        <end position="413"/>
    </location>
</feature>
<feature type="transmembrane region" description="Helical" evidence="2">
    <location>
        <begin position="135"/>
        <end position="158"/>
    </location>
</feature>
<reference evidence="3 4" key="1">
    <citation type="journal article" date="2021" name="Elife">
        <title>Chloroplast acquisition without the gene transfer in kleptoplastic sea slugs, Plakobranchus ocellatus.</title>
        <authorList>
            <person name="Maeda T."/>
            <person name="Takahashi S."/>
            <person name="Yoshida T."/>
            <person name="Shimamura S."/>
            <person name="Takaki Y."/>
            <person name="Nagai Y."/>
            <person name="Toyoda A."/>
            <person name="Suzuki Y."/>
            <person name="Arimoto A."/>
            <person name="Ishii H."/>
            <person name="Satoh N."/>
            <person name="Nishiyama T."/>
            <person name="Hasebe M."/>
            <person name="Maruyama T."/>
            <person name="Minagawa J."/>
            <person name="Obokata J."/>
            <person name="Shigenobu S."/>
        </authorList>
    </citation>
    <scope>NUCLEOTIDE SEQUENCE [LARGE SCALE GENOMIC DNA]</scope>
</reference>
<keyword evidence="4" id="KW-1185">Reference proteome</keyword>
<feature type="region of interest" description="Disordered" evidence="1">
    <location>
        <begin position="481"/>
        <end position="511"/>
    </location>
</feature>
<evidence type="ECO:0000313" key="4">
    <source>
        <dbReference type="Proteomes" id="UP000735302"/>
    </source>
</evidence>
<feature type="transmembrane region" description="Helical" evidence="2">
    <location>
        <begin position="642"/>
        <end position="665"/>
    </location>
</feature>
<feature type="transmembrane region" description="Helical" evidence="2">
    <location>
        <begin position="170"/>
        <end position="188"/>
    </location>
</feature>
<name>A0AAV4CMD9_9GAST</name>
<keyword evidence="2" id="KW-0812">Transmembrane</keyword>
<dbReference type="SUPFAM" id="SSF103473">
    <property type="entry name" value="MFS general substrate transporter"/>
    <property type="match status" value="1"/>
</dbReference>
<accession>A0AAV4CMD9</accession>
<feature type="compositionally biased region" description="Basic and acidic residues" evidence="1">
    <location>
        <begin position="1"/>
        <end position="20"/>
    </location>
</feature>
<feature type="compositionally biased region" description="Polar residues" evidence="1">
    <location>
        <begin position="486"/>
        <end position="495"/>
    </location>
</feature>
<dbReference type="InterPro" id="IPR036259">
    <property type="entry name" value="MFS_trans_sf"/>
</dbReference>
<dbReference type="InterPro" id="IPR050327">
    <property type="entry name" value="Proton-linked_MCT"/>
</dbReference>
<feature type="region of interest" description="Disordered" evidence="1">
    <location>
        <begin position="310"/>
        <end position="371"/>
    </location>
</feature>
<dbReference type="Gene3D" id="1.20.1250.20">
    <property type="entry name" value="MFS general substrate transporter like domains"/>
    <property type="match status" value="2"/>
</dbReference>
<feature type="compositionally biased region" description="Polar residues" evidence="1">
    <location>
        <begin position="341"/>
        <end position="351"/>
    </location>
</feature>
<dbReference type="Pfam" id="PF07690">
    <property type="entry name" value="MFS_1"/>
    <property type="match status" value="2"/>
</dbReference>
<comment type="caution">
    <text evidence="3">The sequence shown here is derived from an EMBL/GenBank/DDBJ whole genome shotgun (WGS) entry which is preliminary data.</text>
</comment>
<feature type="region of interest" description="Disordered" evidence="1">
    <location>
        <begin position="1"/>
        <end position="26"/>
    </location>
</feature>
<dbReference type="AlphaFoldDB" id="A0AAV4CMD9"/>
<gene>
    <name evidence="3" type="ORF">PoB_005976500</name>
</gene>
<feature type="compositionally biased region" description="Low complexity" evidence="1">
    <location>
        <begin position="310"/>
        <end position="334"/>
    </location>
</feature>
<dbReference type="PANTHER" id="PTHR11360:SF306">
    <property type="entry name" value="RE01051P"/>
    <property type="match status" value="1"/>
</dbReference>